<evidence type="ECO:0008006" key="4">
    <source>
        <dbReference type="Google" id="ProtNLM"/>
    </source>
</evidence>
<name>A0ABW1UD66_9LACO</name>
<dbReference type="PROSITE" id="PS51257">
    <property type="entry name" value="PROKAR_LIPOPROTEIN"/>
    <property type="match status" value="1"/>
</dbReference>
<evidence type="ECO:0000313" key="3">
    <source>
        <dbReference type="Proteomes" id="UP001596258"/>
    </source>
</evidence>
<accession>A0ABW1UD66</accession>
<gene>
    <name evidence="2" type="ORF">ACFP1M_09505</name>
</gene>
<feature type="chain" id="PRO_5047226001" description="WxL domain-containing protein" evidence="1">
    <location>
        <begin position="24"/>
        <end position="783"/>
    </location>
</feature>
<dbReference type="EMBL" id="JBHSSO010000067">
    <property type="protein sequence ID" value="MFC6290405.1"/>
    <property type="molecule type" value="Genomic_DNA"/>
</dbReference>
<evidence type="ECO:0000256" key="1">
    <source>
        <dbReference type="SAM" id="SignalP"/>
    </source>
</evidence>
<organism evidence="2 3">
    <name type="scientific">Levilactobacillus angrenensis</name>
    <dbReference type="NCBI Taxonomy" id="2486020"/>
    <lineage>
        <taxon>Bacteria</taxon>
        <taxon>Bacillati</taxon>
        <taxon>Bacillota</taxon>
        <taxon>Bacilli</taxon>
        <taxon>Lactobacillales</taxon>
        <taxon>Lactobacillaceae</taxon>
        <taxon>Levilactobacillus</taxon>
    </lineage>
</organism>
<keyword evidence="1" id="KW-0732">Signal</keyword>
<keyword evidence="3" id="KW-1185">Reference proteome</keyword>
<dbReference type="InterPro" id="IPR013320">
    <property type="entry name" value="ConA-like_dom_sf"/>
</dbReference>
<feature type="signal peptide" evidence="1">
    <location>
        <begin position="1"/>
        <end position="23"/>
    </location>
</feature>
<dbReference type="Proteomes" id="UP001596258">
    <property type="component" value="Unassembled WGS sequence"/>
</dbReference>
<evidence type="ECO:0000313" key="2">
    <source>
        <dbReference type="EMBL" id="MFC6290405.1"/>
    </source>
</evidence>
<protein>
    <recommendedName>
        <fullName evidence="4">WxL domain-containing protein</fullName>
    </recommendedName>
</protein>
<dbReference type="SUPFAM" id="SSF49899">
    <property type="entry name" value="Concanavalin A-like lectins/glucanases"/>
    <property type="match status" value="1"/>
</dbReference>
<sequence>MRLQKMMVGFGALVLAVSCQLVGARGSVIEDVKVPLDKAPQGLKIDNYFKIPGADDGISNNSAQLADTPHGKQQAVQLTDASKGGDELGLIWTSDAAKMDLSQDQTASMWLYTGNTALKDSNNRRNNIGDGMTFVMQNDARGVGASAINTSDPEHPTPATGETLGVWGDDYDNEKFTTPESLAATGIQDSWALEFDTFDNDNFPESAADGSAGSTAWGEYFKVAANSGNQFDAQVGGMHIASGYPGDAGSYNIVTKTFNWVTYDSSDILHLHPKSHSQSYHYAELNHDKPIESSFLTGDVLGKGVWQHITLNWDASASDMNYTFDDKDPDTGAMQPGKSISVHVDKEKLKLGADQKIRWGFTGTTGASFENNLVVFEQVPGLVSADATAKLTDKTKNQAIDEASDTVNAGDRMRLDYNLTYTGGRESWKDIQAKLNLPSNIKFSSAKISYDNGDSQTISGLDSDSTAGQTLSAALNQELSSTNTSATISLAGKAVAGSDSETTVAATNSSFTGSNAITQATLNGFKVEKNDDAAMTLSLTGEGVDATGTLGAKVLTKPADVVVTGKITYTVGTADANSSLTLHPNLNGKDLPTQTLSNNDAAGTFTYKLNADQLLSGQDNLLTLYATDSKDHSTNDVGYTVTLSPGTRELAVGTRSTFNADDPVTMTGESMTLQPDHNWDVTVNDTKGKGDRWTLTASATPFISKLRGSLSAHLDYLSSDGSVSNLQAGSAHIMTHTATSDNDVINVADDWSDTQGLLLKVNSDAIQGAYYSTVTWTLRDAPA</sequence>
<reference evidence="3" key="1">
    <citation type="journal article" date="2019" name="Int. J. Syst. Evol. Microbiol.">
        <title>The Global Catalogue of Microorganisms (GCM) 10K type strain sequencing project: providing services to taxonomists for standard genome sequencing and annotation.</title>
        <authorList>
            <consortium name="The Broad Institute Genomics Platform"/>
            <consortium name="The Broad Institute Genome Sequencing Center for Infectious Disease"/>
            <person name="Wu L."/>
            <person name="Ma J."/>
        </authorList>
    </citation>
    <scope>NUCLEOTIDE SEQUENCE [LARGE SCALE GENOMIC DNA]</scope>
    <source>
        <strain evidence="3">CCM 8893</strain>
    </source>
</reference>
<dbReference type="Gene3D" id="2.60.120.200">
    <property type="match status" value="1"/>
</dbReference>
<proteinExistence type="predicted"/>
<dbReference type="RefSeq" id="WP_125576319.1">
    <property type="nucleotide sequence ID" value="NZ_JBHSSO010000067.1"/>
</dbReference>
<comment type="caution">
    <text evidence="2">The sequence shown here is derived from an EMBL/GenBank/DDBJ whole genome shotgun (WGS) entry which is preliminary data.</text>
</comment>